<keyword evidence="7" id="KW-1185">Reference proteome</keyword>
<dbReference type="InterPro" id="IPR000055">
    <property type="entry name" value="Restrct_endonuc_typeI_TRD"/>
</dbReference>
<dbReference type="EMBL" id="JACJSK010000017">
    <property type="protein sequence ID" value="MBD2544906.1"/>
    <property type="molecule type" value="Genomic_DNA"/>
</dbReference>
<dbReference type="CDD" id="cd17282">
    <property type="entry name" value="RMtype1_S_Eco16444ORF1681_TRD1-CR1_like"/>
    <property type="match status" value="1"/>
</dbReference>
<evidence type="ECO:0000256" key="3">
    <source>
        <dbReference type="ARBA" id="ARBA00023125"/>
    </source>
</evidence>
<organism evidence="6 7">
    <name type="scientific">Planktothricoides raciborskii FACHB-1370</name>
    <dbReference type="NCBI Taxonomy" id="2949576"/>
    <lineage>
        <taxon>Bacteria</taxon>
        <taxon>Bacillati</taxon>
        <taxon>Cyanobacteriota</taxon>
        <taxon>Cyanophyceae</taxon>
        <taxon>Oscillatoriophycideae</taxon>
        <taxon>Oscillatoriales</taxon>
        <taxon>Oscillatoriaceae</taxon>
        <taxon>Planktothricoides</taxon>
    </lineage>
</organism>
<evidence type="ECO:0000256" key="4">
    <source>
        <dbReference type="SAM" id="Coils"/>
    </source>
</evidence>
<sequence length="403" mass="45641">MSEWRQYYLTELGTLNRGKSKHRPRWAEHLYGGPYPFIQTGDIAAANKYINSYQQTYSEDGLAQSKLWDKNTLCITIAANIAEVAILNFPACFPDSILGFIPDDKKADLDFIFYTLTFFKDRIKKLAIGSVQDNINIGTFNNIKFSCPPLQEQKRIAAVLSCLDDKIENLRKQNETLEKIAQTLFKHWFIDFEFPNENGQPYRSSGGAMQPSELGAIPAGWRVGKLGDEFNILMGQSPVGSSYNQNGEGLIFFQGRTDFGFRFPTIRLFTTEPKRIANKFDVLVSVRAPVGDINVAFEKCCIGRGLSAVSSNHQSYCLYKLKSFKKFFDVFESEGTVFGSVNKTSFNELKSIIPNTEIIQAFEDIVSPIDRKIFLNENQIQTLTKTRDTLLPELMSGKLRIPE</sequence>
<gene>
    <name evidence="6" type="ORF">H6G72_13875</name>
</gene>
<keyword evidence="3" id="KW-0238">DNA-binding</keyword>
<dbReference type="Gene3D" id="3.90.220.20">
    <property type="entry name" value="DNA methylase specificity domains"/>
    <property type="match status" value="2"/>
</dbReference>
<dbReference type="CDD" id="cd17495">
    <property type="entry name" value="RMtype1_S_Cep9333ORF4827P-TRD2-CR2_like"/>
    <property type="match status" value="1"/>
</dbReference>
<evidence type="ECO:0000256" key="2">
    <source>
        <dbReference type="ARBA" id="ARBA00022747"/>
    </source>
</evidence>
<keyword evidence="6" id="KW-0540">Nuclease</keyword>
<name>A0ABR8EH25_9CYAN</name>
<accession>A0ABR8EH25</accession>
<reference evidence="6 7" key="1">
    <citation type="journal article" date="2020" name="ISME J.">
        <title>Comparative genomics reveals insights into cyanobacterial evolution and habitat adaptation.</title>
        <authorList>
            <person name="Chen M.Y."/>
            <person name="Teng W.K."/>
            <person name="Zhao L."/>
            <person name="Hu C.X."/>
            <person name="Zhou Y.K."/>
            <person name="Han B.P."/>
            <person name="Song L.R."/>
            <person name="Shu W.S."/>
        </authorList>
    </citation>
    <scope>NUCLEOTIDE SEQUENCE [LARGE SCALE GENOMIC DNA]</scope>
    <source>
        <strain evidence="6 7">FACHB-1370</strain>
    </source>
</reference>
<keyword evidence="4" id="KW-0175">Coiled coil</keyword>
<keyword evidence="6" id="KW-0378">Hydrolase</keyword>
<comment type="caution">
    <text evidence="6">The sequence shown here is derived from an EMBL/GenBank/DDBJ whole genome shotgun (WGS) entry which is preliminary data.</text>
</comment>
<comment type="similarity">
    <text evidence="1">Belongs to the type-I restriction system S methylase family.</text>
</comment>
<dbReference type="RefSeq" id="WP_190878704.1">
    <property type="nucleotide sequence ID" value="NZ_JACJSK010000017.1"/>
</dbReference>
<dbReference type="Proteomes" id="UP000641954">
    <property type="component" value="Unassembled WGS sequence"/>
</dbReference>
<evidence type="ECO:0000259" key="5">
    <source>
        <dbReference type="Pfam" id="PF01420"/>
    </source>
</evidence>
<proteinExistence type="inferred from homology"/>
<evidence type="ECO:0000313" key="7">
    <source>
        <dbReference type="Proteomes" id="UP000641954"/>
    </source>
</evidence>
<feature type="domain" description="Type I restriction modification DNA specificity" evidence="5">
    <location>
        <begin position="1"/>
        <end position="178"/>
    </location>
</feature>
<dbReference type="GO" id="GO:0004519">
    <property type="term" value="F:endonuclease activity"/>
    <property type="evidence" value="ECO:0007669"/>
    <property type="project" value="UniProtKB-KW"/>
</dbReference>
<dbReference type="InterPro" id="IPR044946">
    <property type="entry name" value="Restrct_endonuc_typeI_TRD_sf"/>
</dbReference>
<feature type="domain" description="Type I restriction modification DNA specificity" evidence="5">
    <location>
        <begin position="218"/>
        <end position="384"/>
    </location>
</feature>
<evidence type="ECO:0000313" key="6">
    <source>
        <dbReference type="EMBL" id="MBD2544906.1"/>
    </source>
</evidence>
<dbReference type="Gene3D" id="1.10.287.1120">
    <property type="entry name" value="Bipartite methylase S protein"/>
    <property type="match status" value="1"/>
</dbReference>
<feature type="coiled-coil region" evidence="4">
    <location>
        <begin position="160"/>
        <end position="187"/>
    </location>
</feature>
<keyword evidence="6" id="KW-0255">Endonuclease</keyword>
<dbReference type="PANTHER" id="PTHR30408">
    <property type="entry name" value="TYPE-1 RESTRICTION ENZYME ECOKI SPECIFICITY PROTEIN"/>
    <property type="match status" value="1"/>
</dbReference>
<dbReference type="SUPFAM" id="SSF116734">
    <property type="entry name" value="DNA methylase specificity domain"/>
    <property type="match status" value="2"/>
</dbReference>
<dbReference type="Pfam" id="PF01420">
    <property type="entry name" value="Methylase_S"/>
    <property type="match status" value="2"/>
</dbReference>
<dbReference type="PANTHER" id="PTHR30408:SF12">
    <property type="entry name" value="TYPE I RESTRICTION ENZYME MJAVIII SPECIFICITY SUBUNIT"/>
    <property type="match status" value="1"/>
</dbReference>
<evidence type="ECO:0000256" key="1">
    <source>
        <dbReference type="ARBA" id="ARBA00010923"/>
    </source>
</evidence>
<protein>
    <submittedName>
        <fullName evidence="6">Restriction endonuclease subunit S</fullName>
    </submittedName>
</protein>
<dbReference type="InterPro" id="IPR052021">
    <property type="entry name" value="Type-I_RS_S_subunit"/>
</dbReference>
<keyword evidence="2" id="KW-0680">Restriction system</keyword>